<evidence type="ECO:0000313" key="4">
    <source>
        <dbReference type="Proteomes" id="UP000589036"/>
    </source>
</evidence>
<comment type="caution">
    <text evidence="3">The sequence shown here is derived from an EMBL/GenBank/DDBJ whole genome shotgun (WGS) entry which is preliminary data.</text>
</comment>
<evidence type="ECO:0000256" key="1">
    <source>
        <dbReference type="SAM" id="MobiDB-lite"/>
    </source>
</evidence>
<keyword evidence="4" id="KW-1185">Reference proteome</keyword>
<gene>
    <name evidence="3" type="ORF">HDA32_005237</name>
</gene>
<dbReference type="InterPro" id="IPR049049">
    <property type="entry name" value="Beta-AFase-like_GH127_C"/>
</dbReference>
<dbReference type="InterPro" id="IPR049174">
    <property type="entry name" value="Beta-AFase-like"/>
</dbReference>
<dbReference type="PANTHER" id="PTHR43465:SF2">
    <property type="entry name" value="DUF1680 DOMAIN PROTEIN (AFU_ORTHOLOGUE AFUA_1G08910)"/>
    <property type="match status" value="1"/>
</dbReference>
<feature type="compositionally biased region" description="Basic and acidic residues" evidence="1">
    <location>
        <begin position="41"/>
        <end position="53"/>
    </location>
</feature>
<accession>A0A852U3E6</accession>
<organism evidence="3 4">
    <name type="scientific">Spinactinospora alkalitolerans</name>
    <dbReference type="NCBI Taxonomy" id="687207"/>
    <lineage>
        <taxon>Bacteria</taxon>
        <taxon>Bacillati</taxon>
        <taxon>Actinomycetota</taxon>
        <taxon>Actinomycetes</taxon>
        <taxon>Streptosporangiales</taxon>
        <taxon>Nocardiopsidaceae</taxon>
        <taxon>Spinactinospora</taxon>
    </lineage>
</organism>
<dbReference type="EMBL" id="JACCCC010000001">
    <property type="protein sequence ID" value="NYE50117.1"/>
    <property type="molecule type" value="Genomic_DNA"/>
</dbReference>
<evidence type="ECO:0000259" key="2">
    <source>
        <dbReference type="Pfam" id="PF20737"/>
    </source>
</evidence>
<evidence type="ECO:0000313" key="3">
    <source>
        <dbReference type="EMBL" id="NYE50117.1"/>
    </source>
</evidence>
<dbReference type="AlphaFoldDB" id="A0A852U3E6"/>
<protein>
    <submittedName>
        <fullName evidence="3">DUF1680 family protein</fullName>
    </submittedName>
</protein>
<dbReference type="Proteomes" id="UP000589036">
    <property type="component" value="Unassembled WGS sequence"/>
</dbReference>
<dbReference type="RefSeq" id="WP_179641203.1">
    <property type="nucleotide sequence ID" value="NZ_BAAAYY010000014.1"/>
</dbReference>
<sequence>MPPRWAFPDPRIDAVRGCAAVERGPLVLCAESTDQDGGDLDDLRVDTGARPRDAASGATVHGRFQPPVGDGAPYAPTEPAREGAEAQPVRLVPYHRWARRGPSTMRVWLPKD</sequence>
<reference evidence="3 4" key="1">
    <citation type="submission" date="2020-07" db="EMBL/GenBank/DDBJ databases">
        <title>Sequencing the genomes of 1000 actinobacteria strains.</title>
        <authorList>
            <person name="Klenk H.-P."/>
        </authorList>
    </citation>
    <scope>NUCLEOTIDE SEQUENCE [LARGE SCALE GENOMIC DNA]</scope>
    <source>
        <strain evidence="3 4">CXB654</strain>
    </source>
</reference>
<feature type="domain" description="Non-reducing end beta-L-arabinofuranosidase-like GH127 C-terminal" evidence="2">
    <location>
        <begin position="5"/>
        <end position="110"/>
    </location>
</feature>
<name>A0A852U3E6_9ACTN</name>
<proteinExistence type="predicted"/>
<feature type="region of interest" description="Disordered" evidence="1">
    <location>
        <begin position="32"/>
        <end position="87"/>
    </location>
</feature>
<dbReference type="Pfam" id="PF20737">
    <property type="entry name" value="Glyco_hydro127C"/>
    <property type="match status" value="1"/>
</dbReference>
<dbReference type="PANTHER" id="PTHR43465">
    <property type="entry name" value="DUF1680 DOMAIN PROTEIN (AFU_ORTHOLOGUE AFUA_1G08910)"/>
    <property type="match status" value="1"/>
</dbReference>